<name>A0AAV7LVZ9_PLEWA</name>
<protein>
    <submittedName>
        <fullName evidence="2">Uncharacterized protein</fullName>
    </submittedName>
</protein>
<keyword evidence="3" id="KW-1185">Reference proteome</keyword>
<proteinExistence type="predicted"/>
<comment type="caution">
    <text evidence="2">The sequence shown here is derived from an EMBL/GenBank/DDBJ whole genome shotgun (WGS) entry which is preliminary data.</text>
</comment>
<reference evidence="2" key="1">
    <citation type="journal article" date="2022" name="bioRxiv">
        <title>Sequencing and chromosome-scale assembly of the giantPleurodeles waltlgenome.</title>
        <authorList>
            <person name="Brown T."/>
            <person name="Elewa A."/>
            <person name="Iarovenko S."/>
            <person name="Subramanian E."/>
            <person name="Araus A.J."/>
            <person name="Petzold A."/>
            <person name="Susuki M."/>
            <person name="Suzuki K.-i.T."/>
            <person name="Hayashi T."/>
            <person name="Toyoda A."/>
            <person name="Oliveira C."/>
            <person name="Osipova E."/>
            <person name="Leigh N.D."/>
            <person name="Simon A."/>
            <person name="Yun M.H."/>
        </authorList>
    </citation>
    <scope>NUCLEOTIDE SEQUENCE</scope>
    <source>
        <strain evidence="2">20211129_DDA</strain>
        <tissue evidence="2">Liver</tissue>
    </source>
</reference>
<sequence>MSDGGGGHGGGAHWSWVALEVKKVRKLTSRVTLRGSSVGSRGSTSEKTEASFCEHTTFELEAPQGKGRKDLAAAQMGKPNSA</sequence>
<evidence type="ECO:0000256" key="1">
    <source>
        <dbReference type="SAM" id="MobiDB-lite"/>
    </source>
</evidence>
<accession>A0AAV7LVZ9</accession>
<dbReference type="Proteomes" id="UP001066276">
    <property type="component" value="Chromosome 11"/>
</dbReference>
<evidence type="ECO:0000313" key="2">
    <source>
        <dbReference type="EMBL" id="KAJ1092998.1"/>
    </source>
</evidence>
<feature type="region of interest" description="Disordered" evidence="1">
    <location>
        <begin position="63"/>
        <end position="82"/>
    </location>
</feature>
<dbReference type="EMBL" id="JANPWB010000015">
    <property type="protein sequence ID" value="KAJ1092998.1"/>
    <property type="molecule type" value="Genomic_DNA"/>
</dbReference>
<organism evidence="2 3">
    <name type="scientific">Pleurodeles waltl</name>
    <name type="common">Iberian ribbed newt</name>
    <dbReference type="NCBI Taxonomy" id="8319"/>
    <lineage>
        <taxon>Eukaryota</taxon>
        <taxon>Metazoa</taxon>
        <taxon>Chordata</taxon>
        <taxon>Craniata</taxon>
        <taxon>Vertebrata</taxon>
        <taxon>Euteleostomi</taxon>
        <taxon>Amphibia</taxon>
        <taxon>Batrachia</taxon>
        <taxon>Caudata</taxon>
        <taxon>Salamandroidea</taxon>
        <taxon>Salamandridae</taxon>
        <taxon>Pleurodelinae</taxon>
        <taxon>Pleurodeles</taxon>
    </lineage>
</organism>
<evidence type="ECO:0000313" key="3">
    <source>
        <dbReference type="Proteomes" id="UP001066276"/>
    </source>
</evidence>
<dbReference type="AlphaFoldDB" id="A0AAV7LVZ9"/>
<gene>
    <name evidence="2" type="ORF">NDU88_006108</name>
</gene>